<dbReference type="PANTHER" id="PTHR43537:SF50">
    <property type="entry name" value="TRANSCRIPTIONAL REGULATORY PROTEIN"/>
    <property type="match status" value="1"/>
</dbReference>
<proteinExistence type="predicted"/>
<reference evidence="5 6" key="4">
    <citation type="journal article" date="2009" name="Appl. Environ. Microbiol.">
        <title>Comparative genome-wide transcriptional profiling of Azorhizobium caulinodans ORS571 grown under free-living and symbiotic conditions.</title>
        <authorList>
            <person name="Tsukada S."/>
            <person name="Aono T."/>
            <person name="Akiba N."/>
            <person name="Lee KB."/>
            <person name="Liu CT."/>
            <person name="Toyazaki H."/>
            <person name="Oyaizu H."/>
        </authorList>
    </citation>
    <scope>NUCLEOTIDE SEQUENCE [LARGE SCALE GENOMIC DNA]</scope>
    <source>
        <strain evidence="6">ATCC 43989 / DSM 5975 / JCM 20966 / LMG 6465 / NBRC 14845 / NCIMB 13405 / ORS 571</strain>
    </source>
</reference>
<dbReference type="InterPro" id="IPR008920">
    <property type="entry name" value="TF_FadR/GntR_C"/>
</dbReference>
<dbReference type="GO" id="GO:0003677">
    <property type="term" value="F:DNA binding"/>
    <property type="evidence" value="ECO:0007669"/>
    <property type="project" value="UniProtKB-KW"/>
</dbReference>
<dbReference type="KEGG" id="azc:AZC_1967"/>
<sequence length="251" mass="27922">MSPRPRTRRDTPASLADQAVDRLRDMIVFLDLAPGAVLSERRLVEALGASRTPIREALKQLSAEGLVLLRPNRPAMVAPLDPEELRHLFEVEVALESFAASLAATRMAEADFDRLARYQSEMEERHAAGDRVSYIRINRKIHLLIVAGSGNPALSEVHARLIGRLQRARNIGLSSLGRVEESIEEHRQILAALRRRDGEMTRMLMARHVARTGGLFADYCAAARIESSEVRAAGRRRLGSMARPLPERGNV</sequence>
<dbReference type="GO" id="GO:0003700">
    <property type="term" value="F:DNA-binding transcription factor activity"/>
    <property type="evidence" value="ECO:0007669"/>
    <property type="project" value="InterPro"/>
</dbReference>
<dbReference type="SUPFAM" id="SSF46785">
    <property type="entry name" value="Winged helix' DNA-binding domain"/>
    <property type="match status" value="1"/>
</dbReference>
<dbReference type="SMART" id="SM00895">
    <property type="entry name" value="FCD"/>
    <property type="match status" value="1"/>
</dbReference>
<evidence type="ECO:0000256" key="2">
    <source>
        <dbReference type="ARBA" id="ARBA00023125"/>
    </source>
</evidence>
<dbReference type="Pfam" id="PF07729">
    <property type="entry name" value="FCD"/>
    <property type="match status" value="1"/>
</dbReference>
<evidence type="ECO:0000259" key="4">
    <source>
        <dbReference type="PROSITE" id="PS50949"/>
    </source>
</evidence>
<dbReference type="Proteomes" id="UP000000270">
    <property type="component" value="Chromosome"/>
</dbReference>
<dbReference type="PROSITE" id="PS50949">
    <property type="entry name" value="HTH_GNTR"/>
    <property type="match status" value="1"/>
</dbReference>
<dbReference type="PANTHER" id="PTHR43537">
    <property type="entry name" value="TRANSCRIPTIONAL REGULATOR, GNTR FAMILY"/>
    <property type="match status" value="1"/>
</dbReference>
<evidence type="ECO:0000256" key="1">
    <source>
        <dbReference type="ARBA" id="ARBA00023015"/>
    </source>
</evidence>
<evidence type="ECO:0000256" key="3">
    <source>
        <dbReference type="ARBA" id="ARBA00023163"/>
    </source>
</evidence>
<protein>
    <submittedName>
        <fullName evidence="5">Regulatory protein</fullName>
    </submittedName>
</protein>
<dbReference type="PRINTS" id="PR00035">
    <property type="entry name" value="HTHGNTR"/>
</dbReference>
<dbReference type="EMBL" id="AP009384">
    <property type="protein sequence ID" value="BAF87965.1"/>
    <property type="molecule type" value="Genomic_DNA"/>
</dbReference>
<gene>
    <name evidence="5" type="primary">gntR</name>
    <name evidence="5" type="ordered locus">AZC_1967</name>
</gene>
<name>A8I310_AZOC5</name>
<dbReference type="Gene3D" id="1.20.120.530">
    <property type="entry name" value="GntR ligand-binding domain-like"/>
    <property type="match status" value="1"/>
</dbReference>
<dbReference type="SMART" id="SM00345">
    <property type="entry name" value="HTH_GNTR"/>
    <property type="match status" value="1"/>
</dbReference>
<dbReference type="InterPro" id="IPR036390">
    <property type="entry name" value="WH_DNA-bd_sf"/>
</dbReference>
<reference evidence="5 6" key="6">
    <citation type="journal article" date="2011" name="Appl. Environ. Microbiol.">
        <title>Involvement of the azorhizobial chromosome partition gene (parA) in the onset of bacteroid differentiation during Sesbania rostrata stem nodule development.</title>
        <authorList>
            <person name="Liu CT."/>
            <person name="Lee KB."/>
            <person name="Wang YS."/>
            <person name="Peng MH."/>
            <person name="Lee KT."/>
            <person name="Suzuki S."/>
            <person name="Suzuki T."/>
            <person name="Oyaizu H."/>
        </authorList>
    </citation>
    <scope>NUCLEOTIDE SEQUENCE [LARGE SCALE GENOMIC DNA]</scope>
    <source>
        <strain evidence="6">ATCC 43989 / DSM 5975 / JCM 20966 / LMG 6465 / NBRC 14845 / NCIMB 13405 / ORS 571</strain>
    </source>
</reference>
<reference evidence="6" key="2">
    <citation type="submission" date="2007-04" db="EMBL/GenBank/DDBJ databases">
        <title>Complete genome sequence of the nitrogen-fixing bacterium Azorhizobium caulinodans ORS571.</title>
        <authorList>
            <person name="Lee K.B."/>
            <person name="Backer P.D."/>
            <person name="Aono T."/>
            <person name="Liu C.T."/>
            <person name="Suzuki S."/>
            <person name="Suzuki T."/>
            <person name="Kaneko T."/>
            <person name="Yamada M."/>
            <person name="Tabata S."/>
            <person name="Kupfer D.M."/>
            <person name="Najar F.Z."/>
            <person name="Wiley G.B."/>
            <person name="Roe B."/>
            <person name="Binnewies T."/>
            <person name="Ussery D."/>
            <person name="Vereecke D."/>
            <person name="Gevers D."/>
            <person name="Holsters M."/>
            <person name="Oyaizu H."/>
        </authorList>
    </citation>
    <scope>NUCLEOTIDE SEQUENCE [LARGE SCALE GENOMIC DNA]</scope>
    <source>
        <strain evidence="6">ATCC 43989 / DSM 5975 / JCM 20966 / LMG 6465 / NBRC 14845 / NCIMB 13405 / ORS 571</strain>
    </source>
</reference>
<dbReference type="Gene3D" id="1.10.10.10">
    <property type="entry name" value="Winged helix-like DNA-binding domain superfamily/Winged helix DNA-binding domain"/>
    <property type="match status" value="1"/>
</dbReference>
<evidence type="ECO:0000313" key="5">
    <source>
        <dbReference type="EMBL" id="BAF87965.1"/>
    </source>
</evidence>
<dbReference type="RefSeq" id="WP_012170494.1">
    <property type="nucleotide sequence ID" value="NC_009937.1"/>
</dbReference>
<dbReference type="Pfam" id="PF00392">
    <property type="entry name" value="GntR"/>
    <property type="match status" value="1"/>
</dbReference>
<organism evidence="5 6">
    <name type="scientific">Azorhizobium caulinodans (strain ATCC 43989 / DSM 5975 / JCM 20966 / LMG 6465 / NBRC 14845 / NCIMB 13405 / ORS 571)</name>
    <dbReference type="NCBI Taxonomy" id="438753"/>
    <lineage>
        <taxon>Bacteria</taxon>
        <taxon>Pseudomonadati</taxon>
        <taxon>Pseudomonadota</taxon>
        <taxon>Alphaproteobacteria</taxon>
        <taxon>Hyphomicrobiales</taxon>
        <taxon>Xanthobacteraceae</taxon>
        <taxon>Azorhizobium</taxon>
    </lineage>
</organism>
<dbReference type="eggNOG" id="COG1802">
    <property type="taxonomic scope" value="Bacteria"/>
</dbReference>
<dbReference type="InterPro" id="IPR036388">
    <property type="entry name" value="WH-like_DNA-bd_sf"/>
</dbReference>
<dbReference type="InterPro" id="IPR011711">
    <property type="entry name" value="GntR_C"/>
</dbReference>
<dbReference type="InterPro" id="IPR000524">
    <property type="entry name" value="Tscrpt_reg_HTH_GntR"/>
</dbReference>
<dbReference type="STRING" id="438753.AZC_1967"/>
<reference evidence="5 6" key="5">
    <citation type="journal article" date="2010" name="Appl. Environ. Microbiol.">
        <title>phrR-like gene praR of Azorhizobium caulinodans ORS571 is essential for symbiosis with Sesbania rostrata and is involved in expression of reb genes.</title>
        <authorList>
            <person name="Akiba N."/>
            <person name="Aono T."/>
            <person name="Toyazaki H."/>
            <person name="Sato S."/>
            <person name="Oyaizu H."/>
        </authorList>
    </citation>
    <scope>NUCLEOTIDE SEQUENCE [LARGE SCALE GENOMIC DNA]</scope>
    <source>
        <strain evidence="6">ATCC 43989 / DSM 5975 / JCM 20966 / LMG 6465 / NBRC 14845 / NCIMB 13405 / ORS 571</strain>
    </source>
</reference>
<dbReference type="CDD" id="cd07377">
    <property type="entry name" value="WHTH_GntR"/>
    <property type="match status" value="1"/>
</dbReference>
<reference evidence="5 6" key="3">
    <citation type="journal article" date="2008" name="BMC Genomics">
        <title>The genome of the versatile nitrogen fixer Azorhizobium caulinodans ORS571.</title>
        <authorList>
            <person name="Lee KB."/>
            <person name="Backer P.D."/>
            <person name="Aono T."/>
            <person name="Liu CT."/>
            <person name="Suzuki S."/>
            <person name="Suzuki T."/>
            <person name="Kaneko T."/>
            <person name="Yamada M."/>
            <person name="Tabata S."/>
            <person name="Kupfer D.M."/>
            <person name="Najar F.Z."/>
            <person name="Wiley G.B."/>
            <person name="Roe B."/>
            <person name="Binnewies T.T."/>
            <person name="Ussery D.W."/>
            <person name="D'Haeze W."/>
            <person name="Herder J.D."/>
            <person name="Gevers D."/>
            <person name="Vereecke D."/>
            <person name="Holsters M."/>
            <person name="Oyaizu H."/>
        </authorList>
    </citation>
    <scope>NUCLEOTIDE SEQUENCE [LARGE SCALE GENOMIC DNA]</scope>
    <source>
        <strain evidence="6">ATCC 43989 / DSM 5975 / JCM 20966 / LMG 6465 / NBRC 14845 / NCIMB 13405 / ORS 571</strain>
    </source>
</reference>
<keyword evidence="3" id="KW-0804">Transcription</keyword>
<dbReference type="SUPFAM" id="SSF48008">
    <property type="entry name" value="GntR ligand-binding domain-like"/>
    <property type="match status" value="1"/>
</dbReference>
<feature type="domain" description="HTH gntR-type" evidence="4">
    <location>
        <begin position="13"/>
        <end position="80"/>
    </location>
</feature>
<keyword evidence="2" id="KW-0238">DNA-binding</keyword>
<evidence type="ECO:0000313" key="6">
    <source>
        <dbReference type="Proteomes" id="UP000000270"/>
    </source>
</evidence>
<dbReference type="AlphaFoldDB" id="A8I310"/>
<dbReference type="HOGENOM" id="CLU_017584_5_1_5"/>
<reference evidence="5 6" key="1">
    <citation type="journal article" date="2007" name="Appl. Environ. Microbiol.">
        <title>Rhizobial factors required for stem nodule maturation and maintenance in Sesbania rostrata-Azorhizobium caulinodans ORS571 symbiosis.</title>
        <authorList>
            <person name="Suzuki S."/>
            <person name="Aono T."/>
            <person name="Lee KB."/>
            <person name="Suzuki T."/>
            <person name="Liu CT."/>
            <person name="Miwa H."/>
            <person name="Wakao S."/>
            <person name="Iki T."/>
            <person name="Oyaizu H."/>
        </authorList>
    </citation>
    <scope>NUCLEOTIDE SEQUENCE [LARGE SCALE GENOMIC DNA]</scope>
    <source>
        <strain evidence="6">ATCC 43989 / DSM 5975 / JCM 20966 / LMG 6465 / NBRC 14845 / NCIMB 13405 / ORS 571</strain>
    </source>
</reference>
<keyword evidence="1" id="KW-0805">Transcription regulation</keyword>
<keyword evidence="6" id="KW-1185">Reference proteome</keyword>
<accession>A8I310</accession>